<feature type="transmembrane region" description="Helical" evidence="2">
    <location>
        <begin position="297"/>
        <end position="317"/>
    </location>
</feature>
<keyword evidence="2" id="KW-0812">Transmembrane</keyword>
<feature type="transmembrane region" description="Helical" evidence="2">
    <location>
        <begin position="632"/>
        <end position="653"/>
    </location>
</feature>
<feature type="transmembrane region" description="Helical" evidence="2">
    <location>
        <begin position="360"/>
        <end position="393"/>
    </location>
</feature>
<feature type="transmembrane region" description="Helical" evidence="2">
    <location>
        <begin position="576"/>
        <end position="597"/>
    </location>
</feature>
<dbReference type="Pfam" id="PF13367">
    <property type="entry name" value="PrsW-protease"/>
    <property type="match status" value="1"/>
</dbReference>
<dbReference type="GO" id="GO:0008233">
    <property type="term" value="F:peptidase activity"/>
    <property type="evidence" value="ECO:0007669"/>
    <property type="project" value="InterPro"/>
</dbReference>
<dbReference type="AlphaFoldDB" id="A0A7S2K0I1"/>
<evidence type="ECO:0000256" key="2">
    <source>
        <dbReference type="SAM" id="Phobius"/>
    </source>
</evidence>
<dbReference type="EMBL" id="HBGY01004994">
    <property type="protein sequence ID" value="CAD9561419.1"/>
    <property type="molecule type" value="Transcribed_RNA"/>
</dbReference>
<sequence length="680" mass="74659">MVEGNNNSSMISSTNLTTLDGFSSSVCDMFTDKEDCCAIACCGVCQAQRNRHLLAMDAGSNITNSINANQGSRNSILGKIAKTILPIALYVIATMYVVHNKAIDGDDTTTDNEGENGEETTTVDPQVAQTLTLLLLLLLIYYTYMACTAVKYHVAFRRELRHRALAHYNEHGISLAHNRYMERSDNALHQLCCCYSFSHDEMGSIASDVDFCTKLWSIVANMCCGACCQCWCQCCGMCATAQEYRELKRILPPSLFKTDYITNQPWSEYFPAIEALRSNYVTSMVAHFRAISNLSALLLKSTAAILLFYTALALTSIDATFTWANMLVLLGTCFQAVFVLYVTHWYYCRLDVSVDTVIKMFASGFVFSTSIAMVCEGLISTVLQIILGFLAVVLEYDYIVSQDEDNNTDTDASSSSTSEGGASLMSKLGEDYPWIMGFFLFLNAFVVAALTEELCKHFGFWMVSTPDLERRTRTDNDDKDEDQGQQQQSVSTVQSQSYVSAGSAITVAMVAAATGFACCENIVYVFSYSGGTLGDEVGVLIARSLFPVHPIAAAIQSIGVCRRDLEGSIGVGIGRVILPAVMLHGLFDFVLMLLGFIGQHVSDGSADESTGDDTNNNTADDSDEQDLELDSITILSFVLSIVLVIGGIVYYFVCARRQRARLMLLDDTQGSHRLIDHTII</sequence>
<reference evidence="3" key="1">
    <citation type="submission" date="2021-01" db="EMBL/GenBank/DDBJ databases">
        <authorList>
            <person name="Corre E."/>
            <person name="Pelletier E."/>
            <person name="Niang G."/>
            <person name="Scheremetjew M."/>
            <person name="Finn R."/>
            <person name="Kale V."/>
            <person name="Holt S."/>
            <person name="Cochrane G."/>
            <person name="Meng A."/>
            <person name="Brown T."/>
            <person name="Cohen L."/>
        </authorList>
    </citation>
    <scope>NUCLEOTIDE SEQUENCE</scope>
    <source>
        <strain evidence="3">B650</strain>
    </source>
</reference>
<protein>
    <submittedName>
        <fullName evidence="3">Uncharacterized protein</fullName>
    </submittedName>
</protein>
<dbReference type="InterPro" id="IPR026898">
    <property type="entry name" value="PrsW"/>
</dbReference>
<keyword evidence="2" id="KW-0472">Membrane</keyword>
<evidence type="ECO:0000256" key="1">
    <source>
        <dbReference type="SAM" id="MobiDB-lite"/>
    </source>
</evidence>
<name>A0A7S2K0I1_9STRA</name>
<feature type="transmembrane region" description="Helical" evidence="2">
    <location>
        <begin position="323"/>
        <end position="348"/>
    </location>
</feature>
<feature type="region of interest" description="Disordered" evidence="1">
    <location>
        <begin position="470"/>
        <end position="492"/>
    </location>
</feature>
<proteinExistence type="predicted"/>
<keyword evidence="2" id="KW-1133">Transmembrane helix</keyword>
<feature type="transmembrane region" description="Helical" evidence="2">
    <location>
        <begin position="133"/>
        <end position="154"/>
    </location>
</feature>
<accession>A0A7S2K0I1</accession>
<feature type="transmembrane region" description="Helical" evidence="2">
    <location>
        <begin position="432"/>
        <end position="451"/>
    </location>
</feature>
<gene>
    <name evidence="3" type="ORF">LDAN0321_LOCUS3027</name>
</gene>
<organism evidence="3">
    <name type="scientific">Leptocylindrus danicus</name>
    <dbReference type="NCBI Taxonomy" id="163516"/>
    <lineage>
        <taxon>Eukaryota</taxon>
        <taxon>Sar</taxon>
        <taxon>Stramenopiles</taxon>
        <taxon>Ochrophyta</taxon>
        <taxon>Bacillariophyta</taxon>
        <taxon>Coscinodiscophyceae</taxon>
        <taxon>Chaetocerotophycidae</taxon>
        <taxon>Leptocylindrales</taxon>
        <taxon>Leptocylindraceae</taxon>
        <taxon>Leptocylindrus</taxon>
    </lineage>
</organism>
<feature type="transmembrane region" description="Helical" evidence="2">
    <location>
        <begin position="80"/>
        <end position="98"/>
    </location>
</feature>
<evidence type="ECO:0000313" key="3">
    <source>
        <dbReference type="EMBL" id="CAD9561419.1"/>
    </source>
</evidence>